<feature type="region of interest" description="Disordered" evidence="1">
    <location>
        <begin position="1"/>
        <end position="33"/>
    </location>
</feature>
<feature type="compositionally biased region" description="Polar residues" evidence="1">
    <location>
        <begin position="576"/>
        <end position="594"/>
    </location>
</feature>
<evidence type="ECO:0000313" key="2">
    <source>
        <dbReference type="EMBL" id="KAH7091243.1"/>
    </source>
</evidence>
<feature type="compositionally biased region" description="Polar residues" evidence="1">
    <location>
        <begin position="915"/>
        <end position="934"/>
    </location>
</feature>
<feature type="compositionally biased region" description="Polar residues" evidence="1">
    <location>
        <begin position="988"/>
        <end position="1001"/>
    </location>
</feature>
<organism evidence="2 3">
    <name type="scientific">Paraphoma chrysanthemicola</name>
    <dbReference type="NCBI Taxonomy" id="798071"/>
    <lineage>
        <taxon>Eukaryota</taxon>
        <taxon>Fungi</taxon>
        <taxon>Dikarya</taxon>
        <taxon>Ascomycota</taxon>
        <taxon>Pezizomycotina</taxon>
        <taxon>Dothideomycetes</taxon>
        <taxon>Pleosporomycetidae</taxon>
        <taxon>Pleosporales</taxon>
        <taxon>Pleosporineae</taxon>
        <taxon>Phaeosphaeriaceae</taxon>
        <taxon>Paraphoma</taxon>
    </lineage>
</organism>
<feature type="compositionally biased region" description="Polar residues" evidence="1">
    <location>
        <begin position="11"/>
        <end position="29"/>
    </location>
</feature>
<feature type="compositionally biased region" description="Polar residues" evidence="1">
    <location>
        <begin position="893"/>
        <end position="903"/>
    </location>
</feature>
<dbReference type="OrthoDB" id="5427134at2759"/>
<sequence length="1136" mass="124304">MAGLADMHTPRAQQHTPTTATRKTPSRPSLPSGPCNFRDVASGSCGCDQFWDKCSAELHDESTEQSSSRSTWCVCGHHACFHLRESRDHHQPASTVATALQITQSKCNGQCQLRPGAHCDMHNTKRQLGSPGSHTGGQAVHHGRIKTPQSDVHSRPLQQGISQAHASNRTEQGRDAPSQASTSGLPSIPSMCMISHNQHAATDTEARNNLNQSRQTVTGLGLSMMQLESMGTLNRQQSPTPTVADDASVGRAPQQSFSEPELPSTRANSIAPEAYQSVSPSRGAIDQIVEFNRNLQVDIPGDTIPNTYNPADYIHSATEVATPSIANTPDLGVADQAVQEGKALIDTLARLTSNMQQETGSPGRPASATSAPGSQRWLTNSPVAPQEQLQNLLRAASPQALHKLISYLAPLHNLLNSIPNVANTMRDLGNRLDMLENGSFNYVQPEEFNQTLSMYDDRLVDLETRMDEHDKHHQAIEADDSSTASNRRRHNIVNASFDSNRSLQSTTSSALILAAMDRKDTEMDIDTIKDRLDVLEAAALPTAFQPWEVEVVLIPWGRDLRGIWFSPDEPMHDTSRMTTQDSEEWTQARNSRQGQDGRPLQSKDQVTLRDLDSSPQLGPQNLARGPVFSDNESGWSSQAISDWASGSADDWLFPKACGSNNLVYKRLHSRGFIRNITLRSASARELQGTLSHAFGDLLEHLSYSNQDEDVVVAAYPGLKASFIPLRKVHKESKLRFLTPAEMSSSALWTAQFLTSGIMMRVSGGRKRLYVTQREAYIQHSDDLGSTWTWQELRQLPRFQPDKDSQMEGNDAQCQPQVPEADAKETCWQYIEAYDAPPASVTSSFGSHQSLQLSMRPADRQWRRSITPSSILKNKVLQPISPLSEFHPRPAQLRQRTASASVAEQVQAGASKRRFNSSPVKQSSAPQPTSRTPSVSVARLKRRRTANSTSLHQDEDATSEAQVAIWNPTPRRSREPPSPFYSSQPALPRTNSDVTSRPSQRSALMVGKSTPFAYATPHSGPFVGGAGFGGFNNGGDTEPDDDNDADEDDDDDGEQSWPGVTDGDDDASSSASSENDAAGDAQHGASFSGDDSGFGTESGDDDGEQSEFDIDRNPRHNTTDDDEDGDVFDTLLDVLEH</sequence>
<gene>
    <name evidence="2" type="ORF">FB567DRAFT_269616</name>
</gene>
<accession>A0A8K0REA2</accession>
<feature type="compositionally biased region" description="Gly residues" evidence="1">
    <location>
        <begin position="1021"/>
        <end position="1032"/>
    </location>
</feature>
<protein>
    <submittedName>
        <fullName evidence="2">Uncharacterized protein</fullName>
    </submittedName>
</protein>
<dbReference type="EMBL" id="JAGMVJ010000004">
    <property type="protein sequence ID" value="KAH7091243.1"/>
    <property type="molecule type" value="Genomic_DNA"/>
</dbReference>
<dbReference type="Proteomes" id="UP000813461">
    <property type="component" value="Unassembled WGS sequence"/>
</dbReference>
<feature type="compositionally biased region" description="Polar residues" evidence="1">
    <location>
        <begin position="367"/>
        <end position="379"/>
    </location>
</feature>
<feature type="region of interest" description="Disordered" evidence="1">
    <location>
        <begin position="891"/>
        <end position="1002"/>
    </location>
</feature>
<evidence type="ECO:0000256" key="1">
    <source>
        <dbReference type="SAM" id="MobiDB-lite"/>
    </source>
</evidence>
<feature type="region of interest" description="Disordered" evidence="1">
    <location>
        <begin position="122"/>
        <end position="191"/>
    </location>
</feature>
<feature type="compositionally biased region" description="Polar residues" evidence="1">
    <location>
        <begin position="147"/>
        <end position="170"/>
    </location>
</feature>
<feature type="region of interest" description="Disordered" evidence="1">
    <location>
        <begin position="355"/>
        <end position="379"/>
    </location>
</feature>
<feature type="compositionally biased region" description="Basic and acidic residues" evidence="1">
    <location>
        <begin position="1108"/>
        <end position="1118"/>
    </location>
</feature>
<name>A0A8K0REA2_9PLEO</name>
<feature type="region of interest" description="Disordered" evidence="1">
    <location>
        <begin position="1016"/>
        <end position="1128"/>
    </location>
</feature>
<reference evidence="2" key="1">
    <citation type="journal article" date="2021" name="Nat. Commun.">
        <title>Genetic determinants of endophytism in the Arabidopsis root mycobiome.</title>
        <authorList>
            <person name="Mesny F."/>
            <person name="Miyauchi S."/>
            <person name="Thiergart T."/>
            <person name="Pickel B."/>
            <person name="Atanasova L."/>
            <person name="Karlsson M."/>
            <person name="Huettel B."/>
            <person name="Barry K.W."/>
            <person name="Haridas S."/>
            <person name="Chen C."/>
            <person name="Bauer D."/>
            <person name="Andreopoulos W."/>
            <person name="Pangilinan J."/>
            <person name="LaButti K."/>
            <person name="Riley R."/>
            <person name="Lipzen A."/>
            <person name="Clum A."/>
            <person name="Drula E."/>
            <person name="Henrissat B."/>
            <person name="Kohler A."/>
            <person name="Grigoriev I.V."/>
            <person name="Martin F.M."/>
            <person name="Hacquard S."/>
        </authorList>
    </citation>
    <scope>NUCLEOTIDE SEQUENCE</scope>
    <source>
        <strain evidence="2">MPI-SDFR-AT-0120</strain>
    </source>
</reference>
<feature type="compositionally biased region" description="Acidic residues" evidence="1">
    <location>
        <begin position="1097"/>
        <end position="1107"/>
    </location>
</feature>
<feature type="compositionally biased region" description="Low complexity" evidence="1">
    <location>
        <begin position="1067"/>
        <end position="1096"/>
    </location>
</feature>
<dbReference type="AlphaFoldDB" id="A0A8K0REA2"/>
<keyword evidence="3" id="KW-1185">Reference proteome</keyword>
<evidence type="ECO:0000313" key="3">
    <source>
        <dbReference type="Proteomes" id="UP000813461"/>
    </source>
</evidence>
<feature type="region of interest" description="Disordered" evidence="1">
    <location>
        <begin position="567"/>
        <end position="634"/>
    </location>
</feature>
<feature type="region of interest" description="Disordered" evidence="1">
    <location>
        <begin position="233"/>
        <end position="264"/>
    </location>
</feature>
<comment type="caution">
    <text evidence="2">The sequence shown here is derived from an EMBL/GenBank/DDBJ whole genome shotgun (WGS) entry which is preliminary data.</text>
</comment>
<feature type="compositionally biased region" description="Acidic residues" evidence="1">
    <location>
        <begin position="1036"/>
        <end position="1053"/>
    </location>
</feature>
<proteinExistence type="predicted"/>